<dbReference type="InterPro" id="IPR011964">
    <property type="entry name" value="YVTN_b-propeller_repeat"/>
</dbReference>
<dbReference type="PANTHER" id="PTHR47197:SF3">
    <property type="entry name" value="DIHYDRO-HEME D1 DEHYDROGENASE"/>
    <property type="match status" value="1"/>
</dbReference>
<gene>
    <name evidence="1" type="ORF">B1B_13124</name>
</gene>
<organism evidence="1">
    <name type="scientific">mine drainage metagenome</name>
    <dbReference type="NCBI Taxonomy" id="410659"/>
    <lineage>
        <taxon>unclassified sequences</taxon>
        <taxon>metagenomes</taxon>
        <taxon>ecological metagenomes</taxon>
    </lineage>
</organism>
<dbReference type="NCBIfam" id="TIGR02276">
    <property type="entry name" value="beta_rpt_yvtn"/>
    <property type="match status" value="1"/>
</dbReference>
<dbReference type="Gene3D" id="2.130.10.10">
    <property type="entry name" value="YVTN repeat-like/Quinoprotein amine dehydrogenase"/>
    <property type="match status" value="2"/>
</dbReference>
<evidence type="ECO:0000313" key="1">
    <source>
        <dbReference type="EMBL" id="EQD45270.1"/>
    </source>
</evidence>
<reference evidence="1" key="2">
    <citation type="journal article" date="2014" name="ISME J.">
        <title>Microbial stratification in low pH oxic and suboxic macroscopic growths along an acid mine drainage.</title>
        <authorList>
            <person name="Mendez-Garcia C."/>
            <person name="Mesa V."/>
            <person name="Sprenger R.R."/>
            <person name="Richter M."/>
            <person name="Diez M.S."/>
            <person name="Solano J."/>
            <person name="Bargiela R."/>
            <person name="Golyshina O.V."/>
            <person name="Manteca A."/>
            <person name="Ramos J.L."/>
            <person name="Gallego J.R."/>
            <person name="Llorente I."/>
            <person name="Martins Dos Santos V.A."/>
            <person name="Jensen O.N."/>
            <person name="Pelaez A.I."/>
            <person name="Sanchez J."/>
            <person name="Ferrer M."/>
        </authorList>
    </citation>
    <scope>NUCLEOTIDE SEQUENCE</scope>
</reference>
<reference evidence="1" key="1">
    <citation type="submission" date="2013-08" db="EMBL/GenBank/DDBJ databases">
        <authorList>
            <person name="Mendez C."/>
            <person name="Richter M."/>
            <person name="Ferrer M."/>
            <person name="Sanchez J."/>
        </authorList>
    </citation>
    <scope>NUCLEOTIDE SEQUENCE</scope>
</reference>
<dbReference type="InterPro" id="IPR011048">
    <property type="entry name" value="Haem_d1_sf"/>
</dbReference>
<feature type="non-terminal residue" evidence="1">
    <location>
        <position position="1"/>
    </location>
</feature>
<dbReference type="AlphaFoldDB" id="T1ATC4"/>
<dbReference type="PANTHER" id="PTHR47197">
    <property type="entry name" value="PROTEIN NIRF"/>
    <property type="match status" value="1"/>
</dbReference>
<dbReference type="InterPro" id="IPR015943">
    <property type="entry name" value="WD40/YVTN_repeat-like_dom_sf"/>
</dbReference>
<sequence length="266" mass="26793">SGTTVVANVPVGAGPVALAYDSENGDLYVVNEVSDNVSVISGTTVVANVPVGAGPVALAYDSENGDLYVVNELSDNVSVISGTTVVASLPVGVGPDAVAYDSGNGYIYVANCGALACGGVVPYYPRYIGNVTVISGTTAVASIPIGLGSDAMVYDSGNGYVYVATCGGLGTDCGRVPPPSPLYIGNVTVISGTTAVTTVEIGFSPVAIAYDDGNGYVYVALANSDNVSVISGDGRGREYISRSWILAWVNGLCEPKRVRVCAVGPG</sequence>
<protein>
    <submittedName>
        <fullName evidence="1">YVTN beta-propeller repeat-containing protein</fullName>
    </submittedName>
</protein>
<name>T1ATC4_9ZZZZ</name>
<proteinExistence type="predicted"/>
<comment type="caution">
    <text evidence="1">The sequence shown here is derived from an EMBL/GenBank/DDBJ whole genome shotgun (WGS) entry which is preliminary data.</text>
</comment>
<dbReference type="EMBL" id="AUZY01008633">
    <property type="protein sequence ID" value="EQD45270.1"/>
    <property type="molecule type" value="Genomic_DNA"/>
</dbReference>
<accession>T1ATC4</accession>
<dbReference type="SUPFAM" id="SSF51004">
    <property type="entry name" value="C-terminal (heme d1) domain of cytochrome cd1-nitrite reductase"/>
    <property type="match status" value="1"/>
</dbReference>
<dbReference type="InterPro" id="IPR051200">
    <property type="entry name" value="Host-pathogen_enzymatic-act"/>
</dbReference>